<protein>
    <submittedName>
        <fullName evidence="7">Sugar binding transcriptional regulator LacI family</fullName>
        <ecNumber evidence="7">2.7.1.4</ecNumber>
    </submittedName>
</protein>
<dbReference type="CDD" id="cd01392">
    <property type="entry name" value="HTH_LacI"/>
    <property type="match status" value="1"/>
</dbReference>
<dbReference type="InterPro" id="IPR043129">
    <property type="entry name" value="ATPase_NBD"/>
</dbReference>
<evidence type="ECO:0000256" key="2">
    <source>
        <dbReference type="ARBA" id="ARBA00023125"/>
    </source>
</evidence>
<gene>
    <name evidence="7" type="primary">mak</name>
    <name evidence="7" type="ORF">NCTC13635_02299</name>
</gene>
<evidence type="ECO:0000256" key="5">
    <source>
        <dbReference type="SAM" id="MobiDB-lite"/>
    </source>
</evidence>
<dbReference type="InterPro" id="IPR000843">
    <property type="entry name" value="HTH_LacI"/>
</dbReference>
<dbReference type="EMBL" id="LR134162">
    <property type="protein sequence ID" value="VEB01720.1"/>
    <property type="molecule type" value="Genomic_DNA"/>
</dbReference>
<keyword evidence="7" id="KW-0808">Transferase</keyword>
<feature type="domain" description="HTH lacI-type" evidence="6">
    <location>
        <begin position="326"/>
        <end position="380"/>
    </location>
</feature>
<keyword evidence="1" id="KW-0805">Transcription regulation</keyword>
<dbReference type="PANTHER" id="PTHR30146:SF67">
    <property type="entry name" value="HTH-TYPE TRANSCRIPTIONAL REGULATOR ASCG"/>
    <property type="match status" value="1"/>
</dbReference>
<dbReference type="SMART" id="SM00354">
    <property type="entry name" value="HTH_LACI"/>
    <property type="match status" value="1"/>
</dbReference>
<name>A0A447RPG2_KLEPN</name>
<reference evidence="7 8" key="1">
    <citation type="submission" date="2018-12" db="EMBL/GenBank/DDBJ databases">
        <authorList>
            <consortium name="Pathogen Informatics"/>
        </authorList>
    </citation>
    <scope>NUCLEOTIDE SEQUENCE [LARGE SCALE GENOMIC DNA]</scope>
    <source>
        <strain evidence="7 8">NCTC13635</strain>
    </source>
</reference>
<sequence length="681" mass="75204">MLHLGIDIGGTKMEAVLLDPAGECVQRLRRPTHKESYDAFMRQLLTLIADIRAVSPQPFTLGIGLPGAIDPQSGRIKNCNCLVLNGHDLRRDIMQQLGQPVWMANDADCFTLSEAVDGAGAGATTVFGVIIGTGCGGGIAVHQQLLSGPNAIAGEWGHNPLPGYTPERDGPPQPCYCGKNELHRKLSLRYRLRPPLWGTSPCGSHCRRGAKRRSARAGPLATLYRCLCPQPGVGDQYSRPAGDCAGRRSVQRQPDLSRSACRHRAVDLLRHLPHADQTGPFRRRQRRARRGLAAPASRRRARAAVDTFFSRYVKLGENVQTEKAMPTIDDVSRLANVSRATVSRVLTGTRGVREESREAVLRAVEELNYRPSFAAQNLASQTSSHVGLVISAQDESHGARLLPLLSQALKGLNKNLLVQYVSDPVEQAAVIDDLQRQCVAVVVLGAVAADAPRNVIAFDRFGVAGSNSQGYDFAFATESACRYVIGKGHRNIALLVDSDSDDASRQMLEGYRNVLQNYSIPFNRQLVLTANDDVEQALLTLINSFSKYSVIIVKRDRYAAEAMRLLREFTIAVPQEVSLLSLEDSPLASLLYPPLTCISWPLEALLDNCIQRIRSLIDDRPTFHRRGPLAGWPPDPAPVGRRYLLIFARLAPGQTYLPFSRFRFPAHYYPRMQIRIIFIYK</sequence>
<dbReference type="InterPro" id="IPR046335">
    <property type="entry name" value="LacI/GalR-like_sensor"/>
</dbReference>
<dbReference type="Proteomes" id="UP000282433">
    <property type="component" value="Chromosome"/>
</dbReference>
<dbReference type="Gene3D" id="3.30.420.40">
    <property type="match status" value="2"/>
</dbReference>
<dbReference type="PANTHER" id="PTHR30146">
    <property type="entry name" value="LACI-RELATED TRANSCRIPTIONAL REPRESSOR"/>
    <property type="match status" value="1"/>
</dbReference>
<dbReference type="PROSITE" id="PS50932">
    <property type="entry name" value="HTH_LACI_2"/>
    <property type="match status" value="1"/>
</dbReference>
<feature type="compositionally biased region" description="Basic residues" evidence="5">
    <location>
        <begin position="281"/>
        <end position="290"/>
    </location>
</feature>
<dbReference type="EC" id="2.7.1.4" evidence="7"/>
<keyword evidence="4" id="KW-0119">Carbohydrate metabolism</keyword>
<keyword evidence="2" id="KW-0238">DNA-binding</keyword>
<dbReference type="InterPro" id="IPR049874">
    <property type="entry name" value="ROK_cs"/>
</dbReference>
<dbReference type="PROSITE" id="PS01125">
    <property type="entry name" value="ROK"/>
    <property type="match status" value="1"/>
</dbReference>
<dbReference type="GO" id="GO:0008865">
    <property type="term" value="F:fructokinase activity"/>
    <property type="evidence" value="ECO:0007669"/>
    <property type="project" value="UniProtKB-EC"/>
</dbReference>
<feature type="region of interest" description="Disordered" evidence="5">
    <location>
        <begin position="272"/>
        <end position="297"/>
    </location>
</feature>
<dbReference type="Pfam" id="PF00356">
    <property type="entry name" value="LacI"/>
    <property type="match status" value="1"/>
</dbReference>
<evidence type="ECO:0000256" key="3">
    <source>
        <dbReference type="ARBA" id="ARBA00023163"/>
    </source>
</evidence>
<keyword evidence="3" id="KW-0804">Transcription</keyword>
<dbReference type="SUPFAM" id="SSF53067">
    <property type="entry name" value="Actin-like ATPase domain"/>
    <property type="match status" value="1"/>
</dbReference>
<dbReference type="Pfam" id="PF00480">
    <property type="entry name" value="ROK"/>
    <property type="match status" value="1"/>
</dbReference>
<dbReference type="InterPro" id="IPR028082">
    <property type="entry name" value="Peripla_BP_I"/>
</dbReference>
<dbReference type="InterPro" id="IPR010982">
    <property type="entry name" value="Lambda_DNA-bd_dom_sf"/>
</dbReference>
<dbReference type="Gene3D" id="3.40.50.2300">
    <property type="match status" value="2"/>
</dbReference>
<dbReference type="Gene3D" id="1.10.260.40">
    <property type="entry name" value="lambda repressor-like DNA-binding domains"/>
    <property type="match status" value="1"/>
</dbReference>
<dbReference type="SUPFAM" id="SSF53822">
    <property type="entry name" value="Periplasmic binding protein-like I"/>
    <property type="match status" value="1"/>
</dbReference>
<evidence type="ECO:0000256" key="4">
    <source>
        <dbReference type="ARBA" id="ARBA00023277"/>
    </source>
</evidence>
<proteinExistence type="predicted"/>
<dbReference type="Pfam" id="PF13377">
    <property type="entry name" value="Peripla_BP_3"/>
    <property type="match status" value="1"/>
</dbReference>
<organism evidence="7 8">
    <name type="scientific">Klebsiella pneumoniae</name>
    <dbReference type="NCBI Taxonomy" id="573"/>
    <lineage>
        <taxon>Bacteria</taxon>
        <taxon>Pseudomonadati</taxon>
        <taxon>Pseudomonadota</taxon>
        <taxon>Gammaproteobacteria</taxon>
        <taxon>Enterobacterales</taxon>
        <taxon>Enterobacteriaceae</taxon>
        <taxon>Klebsiella/Raoultella group</taxon>
        <taxon>Klebsiella</taxon>
        <taxon>Klebsiella pneumoniae complex</taxon>
    </lineage>
</organism>
<dbReference type="GO" id="GO:0000976">
    <property type="term" value="F:transcription cis-regulatory region binding"/>
    <property type="evidence" value="ECO:0007669"/>
    <property type="project" value="TreeGrafter"/>
</dbReference>
<evidence type="ECO:0000256" key="1">
    <source>
        <dbReference type="ARBA" id="ARBA00023015"/>
    </source>
</evidence>
<evidence type="ECO:0000313" key="8">
    <source>
        <dbReference type="Proteomes" id="UP000282433"/>
    </source>
</evidence>
<accession>A0A447RPG2</accession>
<dbReference type="InterPro" id="IPR000600">
    <property type="entry name" value="ROK"/>
</dbReference>
<dbReference type="AlphaFoldDB" id="A0A447RPG2"/>
<dbReference type="GO" id="GO:0003700">
    <property type="term" value="F:DNA-binding transcription factor activity"/>
    <property type="evidence" value="ECO:0007669"/>
    <property type="project" value="TreeGrafter"/>
</dbReference>
<evidence type="ECO:0000313" key="7">
    <source>
        <dbReference type="EMBL" id="VEB01720.1"/>
    </source>
</evidence>
<evidence type="ECO:0000259" key="6">
    <source>
        <dbReference type="PROSITE" id="PS50932"/>
    </source>
</evidence>
<dbReference type="SUPFAM" id="SSF47413">
    <property type="entry name" value="lambda repressor-like DNA-binding domains"/>
    <property type="match status" value="1"/>
</dbReference>